<dbReference type="AlphaFoldDB" id="A0A371HI85"/>
<feature type="non-terminal residue" evidence="1">
    <location>
        <position position="1"/>
    </location>
</feature>
<name>A0A371HI85_MUCPR</name>
<evidence type="ECO:0000313" key="1">
    <source>
        <dbReference type="EMBL" id="RDY02480.1"/>
    </source>
</evidence>
<dbReference type="EMBL" id="QJKJ01002524">
    <property type="protein sequence ID" value="RDY02480.1"/>
    <property type="molecule type" value="Genomic_DNA"/>
</dbReference>
<accession>A0A371HI85</accession>
<organism evidence="1 2">
    <name type="scientific">Mucuna pruriens</name>
    <name type="common">Velvet bean</name>
    <name type="synonym">Dolichos pruriens</name>
    <dbReference type="NCBI Taxonomy" id="157652"/>
    <lineage>
        <taxon>Eukaryota</taxon>
        <taxon>Viridiplantae</taxon>
        <taxon>Streptophyta</taxon>
        <taxon>Embryophyta</taxon>
        <taxon>Tracheophyta</taxon>
        <taxon>Spermatophyta</taxon>
        <taxon>Magnoliopsida</taxon>
        <taxon>eudicotyledons</taxon>
        <taxon>Gunneridae</taxon>
        <taxon>Pentapetalae</taxon>
        <taxon>rosids</taxon>
        <taxon>fabids</taxon>
        <taxon>Fabales</taxon>
        <taxon>Fabaceae</taxon>
        <taxon>Papilionoideae</taxon>
        <taxon>50 kb inversion clade</taxon>
        <taxon>NPAAA clade</taxon>
        <taxon>indigoferoid/millettioid clade</taxon>
        <taxon>Phaseoleae</taxon>
        <taxon>Mucuna</taxon>
    </lineage>
</organism>
<reference evidence="1" key="1">
    <citation type="submission" date="2018-05" db="EMBL/GenBank/DDBJ databases">
        <title>Draft genome of Mucuna pruriens seed.</title>
        <authorList>
            <person name="Nnadi N.E."/>
            <person name="Vos R."/>
            <person name="Hasami M.H."/>
            <person name="Devisetty U.K."/>
            <person name="Aguiy J.C."/>
        </authorList>
    </citation>
    <scope>NUCLEOTIDE SEQUENCE [LARGE SCALE GENOMIC DNA]</scope>
    <source>
        <strain evidence="1">JCA_2017</strain>
    </source>
</reference>
<gene>
    <name evidence="1" type="ORF">CR513_14059</name>
</gene>
<evidence type="ECO:0000313" key="2">
    <source>
        <dbReference type="Proteomes" id="UP000257109"/>
    </source>
</evidence>
<dbReference type="Proteomes" id="UP000257109">
    <property type="component" value="Unassembled WGS sequence"/>
</dbReference>
<proteinExistence type="predicted"/>
<sequence length="72" mass="8658">MPIFNLLLTLSNISIPKLFLLYCTFIWYEILFPVNSEKNRLENAIIYTKIIVIDIDIEPKIRENYIIRRKTI</sequence>
<comment type="caution">
    <text evidence="1">The sequence shown here is derived from an EMBL/GenBank/DDBJ whole genome shotgun (WGS) entry which is preliminary data.</text>
</comment>
<protein>
    <submittedName>
        <fullName evidence="1">Uncharacterized protein</fullName>
    </submittedName>
</protein>
<keyword evidence="2" id="KW-1185">Reference proteome</keyword>